<protein>
    <submittedName>
        <fullName evidence="1">Uncharacterized protein</fullName>
    </submittedName>
</protein>
<proteinExistence type="predicted"/>
<reference evidence="1 2" key="1">
    <citation type="journal article" date="2019" name="Plant Biotechnol. J.">
        <title>The red bayberry genome and genetic basis of sex determination.</title>
        <authorList>
            <person name="Jia H.M."/>
            <person name="Jia H.J."/>
            <person name="Cai Q.L."/>
            <person name="Wang Y."/>
            <person name="Zhao H.B."/>
            <person name="Yang W.F."/>
            <person name="Wang G.Y."/>
            <person name="Li Y.H."/>
            <person name="Zhan D.L."/>
            <person name="Shen Y.T."/>
            <person name="Niu Q.F."/>
            <person name="Chang L."/>
            <person name="Qiu J."/>
            <person name="Zhao L."/>
            <person name="Xie H.B."/>
            <person name="Fu W.Y."/>
            <person name="Jin J."/>
            <person name="Li X.W."/>
            <person name="Jiao Y."/>
            <person name="Zhou C.C."/>
            <person name="Tu T."/>
            <person name="Chai C.Y."/>
            <person name="Gao J.L."/>
            <person name="Fan L.J."/>
            <person name="van de Weg E."/>
            <person name="Wang J.Y."/>
            <person name="Gao Z.S."/>
        </authorList>
    </citation>
    <scope>NUCLEOTIDE SEQUENCE [LARGE SCALE GENOMIC DNA]</scope>
    <source>
        <tissue evidence="1">Leaves</tissue>
    </source>
</reference>
<keyword evidence="2" id="KW-1185">Reference proteome</keyword>
<dbReference type="Proteomes" id="UP000516437">
    <property type="component" value="Chromosome 5"/>
</dbReference>
<accession>A0A6A1VNA3</accession>
<name>A0A6A1VNA3_9ROSI</name>
<evidence type="ECO:0000313" key="2">
    <source>
        <dbReference type="Proteomes" id="UP000516437"/>
    </source>
</evidence>
<dbReference type="AlphaFoldDB" id="A0A6A1VNA3"/>
<comment type="caution">
    <text evidence="1">The sequence shown here is derived from an EMBL/GenBank/DDBJ whole genome shotgun (WGS) entry which is preliminary data.</text>
</comment>
<sequence>MSTQLHGAKLSSNTQNNLLKIDPAELYKKRKKHYKNSKGETWVFHTARENLEKMEAFELGCEIEGNSYTELARVLANLVHQLERERTEIELVQTAKEKEISELKARQTEIENILREQWERQEIQEMQLLECEEMPEMEHKKIRELLRLEMEMQLEQKVDKFMKQMHALHS</sequence>
<evidence type="ECO:0000313" key="1">
    <source>
        <dbReference type="EMBL" id="KAB1212430.1"/>
    </source>
</evidence>
<dbReference type="EMBL" id="RXIC02000023">
    <property type="protein sequence ID" value="KAB1212430.1"/>
    <property type="molecule type" value="Genomic_DNA"/>
</dbReference>
<gene>
    <name evidence="1" type="ORF">CJ030_MR5G023972</name>
</gene>
<organism evidence="1 2">
    <name type="scientific">Morella rubra</name>
    <name type="common">Chinese bayberry</name>
    <dbReference type="NCBI Taxonomy" id="262757"/>
    <lineage>
        <taxon>Eukaryota</taxon>
        <taxon>Viridiplantae</taxon>
        <taxon>Streptophyta</taxon>
        <taxon>Embryophyta</taxon>
        <taxon>Tracheophyta</taxon>
        <taxon>Spermatophyta</taxon>
        <taxon>Magnoliopsida</taxon>
        <taxon>eudicotyledons</taxon>
        <taxon>Gunneridae</taxon>
        <taxon>Pentapetalae</taxon>
        <taxon>rosids</taxon>
        <taxon>fabids</taxon>
        <taxon>Fagales</taxon>
        <taxon>Myricaceae</taxon>
        <taxon>Morella</taxon>
    </lineage>
</organism>